<dbReference type="OrthoDB" id="61390at2759"/>
<dbReference type="SUPFAM" id="SSF53335">
    <property type="entry name" value="S-adenosyl-L-methionine-dependent methyltransferases"/>
    <property type="match status" value="1"/>
</dbReference>
<gene>
    <name evidence="2" type="ORF">CALCODRAFT_503955</name>
</gene>
<reference evidence="2 3" key="1">
    <citation type="journal article" date="2016" name="Mol. Biol. Evol.">
        <title>Comparative Genomics of Early-Diverging Mushroom-Forming Fungi Provides Insights into the Origins of Lignocellulose Decay Capabilities.</title>
        <authorList>
            <person name="Nagy L.G."/>
            <person name="Riley R."/>
            <person name="Tritt A."/>
            <person name="Adam C."/>
            <person name="Daum C."/>
            <person name="Floudas D."/>
            <person name="Sun H."/>
            <person name="Yadav J.S."/>
            <person name="Pangilinan J."/>
            <person name="Larsson K.H."/>
            <person name="Matsuura K."/>
            <person name="Barry K."/>
            <person name="Labutti K."/>
            <person name="Kuo R."/>
            <person name="Ohm R.A."/>
            <person name="Bhattacharya S.S."/>
            <person name="Shirouzu T."/>
            <person name="Yoshinaga Y."/>
            <person name="Martin F.M."/>
            <person name="Grigoriev I.V."/>
            <person name="Hibbett D.S."/>
        </authorList>
    </citation>
    <scope>NUCLEOTIDE SEQUENCE [LARGE SCALE GENOMIC DNA]</scope>
    <source>
        <strain evidence="2 3">HHB12733</strain>
    </source>
</reference>
<name>A0A165CN99_9BASI</name>
<dbReference type="InterPro" id="IPR029063">
    <property type="entry name" value="SAM-dependent_MTases_sf"/>
</dbReference>
<evidence type="ECO:0000256" key="1">
    <source>
        <dbReference type="SAM" id="MobiDB-lite"/>
    </source>
</evidence>
<dbReference type="InParanoid" id="A0A165CN99"/>
<sequence>MPARYILGVHDRVLLTTSLRLVLAYGLLAVLTSDARPTILCLRYLTLLALFSSPAPSLLHPLALLPFVPHAPKPVRLLGAACACLLSWRQYLPEPYGLFHVELNEGGAEWGNMGLWGGGGGFEGAAERMALRVIEAGRCRKGGKVLDVGHGTGDSLLLHLSHPSVPRPSLLAGITSVPIQHTRSSSRCLRTFEKPSGARPTLRLFCGDAISRPPPLAPVLWGCYRKGKCHEHPLYWDSSFPLFDSVLSIDSAYHYAPRLLFFQQTFRRLSPGGTLALGDVVFDLPPKASLPQALTRAGIAALMGIPAPNIVSRGQYVRQLQRTGFDDVHVEDVTLHVFPGFAAHLGRHKGRDWRAFSGVIRLWMWAGARFVIVSARKPGGAATPTEPRPRRVEEELGMVAVEDGDEEDDD</sequence>
<dbReference type="Proteomes" id="UP000076842">
    <property type="component" value="Unassembled WGS sequence"/>
</dbReference>
<evidence type="ECO:0000313" key="3">
    <source>
        <dbReference type="Proteomes" id="UP000076842"/>
    </source>
</evidence>
<proteinExistence type="predicted"/>
<dbReference type="STRING" id="1353952.A0A165CN99"/>
<dbReference type="AlphaFoldDB" id="A0A165CN99"/>
<dbReference type="Gene3D" id="3.40.50.150">
    <property type="entry name" value="Vaccinia Virus protein VP39"/>
    <property type="match status" value="1"/>
</dbReference>
<accession>A0A165CN99</accession>
<feature type="region of interest" description="Disordered" evidence="1">
    <location>
        <begin position="377"/>
        <end position="410"/>
    </location>
</feature>
<dbReference type="EMBL" id="KV424126">
    <property type="protein sequence ID" value="KZT51091.1"/>
    <property type="molecule type" value="Genomic_DNA"/>
</dbReference>
<keyword evidence="3" id="KW-1185">Reference proteome</keyword>
<evidence type="ECO:0008006" key="4">
    <source>
        <dbReference type="Google" id="ProtNLM"/>
    </source>
</evidence>
<evidence type="ECO:0000313" key="2">
    <source>
        <dbReference type="EMBL" id="KZT51091.1"/>
    </source>
</evidence>
<protein>
    <recommendedName>
        <fullName evidence="4">S-adenosyl-L-methionine-dependent methyltransferase</fullName>
    </recommendedName>
</protein>
<organism evidence="2 3">
    <name type="scientific">Calocera cornea HHB12733</name>
    <dbReference type="NCBI Taxonomy" id="1353952"/>
    <lineage>
        <taxon>Eukaryota</taxon>
        <taxon>Fungi</taxon>
        <taxon>Dikarya</taxon>
        <taxon>Basidiomycota</taxon>
        <taxon>Agaricomycotina</taxon>
        <taxon>Dacrymycetes</taxon>
        <taxon>Dacrymycetales</taxon>
        <taxon>Dacrymycetaceae</taxon>
        <taxon>Calocera</taxon>
    </lineage>
</organism>